<evidence type="ECO:0000313" key="1">
    <source>
        <dbReference type="EMBL" id="THH11252.1"/>
    </source>
</evidence>
<comment type="caution">
    <text evidence="1">The sequence shown here is derived from an EMBL/GenBank/DDBJ whole genome shotgun (WGS) entry which is preliminary data.</text>
</comment>
<accession>A0A4S4LH16</accession>
<name>A0A4S4LH16_9AGAM</name>
<dbReference type="AlphaFoldDB" id="A0A4S4LH16"/>
<gene>
    <name evidence="1" type="ORF">EW146_g8110</name>
</gene>
<reference evidence="1 2" key="1">
    <citation type="submission" date="2019-02" db="EMBL/GenBank/DDBJ databases">
        <title>Genome sequencing of the rare red list fungi Bondarzewia mesenterica.</title>
        <authorList>
            <person name="Buettner E."/>
            <person name="Kellner H."/>
        </authorList>
    </citation>
    <scope>NUCLEOTIDE SEQUENCE [LARGE SCALE GENOMIC DNA]</scope>
    <source>
        <strain evidence="1 2">DSM 108281</strain>
    </source>
</reference>
<sequence>MESFSHDYSIVLYVVQPGSSKNHETIMPTQTISPTILAKTTVQHDFPTVLSEIYTGLVPSERIWLSCYKLDEPSVHGRVAAALNERDRTRVVLRGEDGVQLERVSDTKYTASCDALGISHTEIVVPSETYADPAHADYRHPHQIPTFALLPQPPFSSSSSSRVLATGHTDGSVSLYVLPPTPPSPSAPYALPTSHGLTPYATGKLHLG</sequence>
<dbReference type="OrthoDB" id="10257301at2759"/>
<dbReference type="Proteomes" id="UP000310158">
    <property type="component" value="Unassembled WGS sequence"/>
</dbReference>
<dbReference type="EMBL" id="SGPL01000524">
    <property type="protein sequence ID" value="THH11252.1"/>
    <property type="molecule type" value="Genomic_DNA"/>
</dbReference>
<proteinExistence type="predicted"/>
<keyword evidence="2" id="KW-1185">Reference proteome</keyword>
<evidence type="ECO:0000313" key="2">
    <source>
        <dbReference type="Proteomes" id="UP000310158"/>
    </source>
</evidence>
<organism evidence="1 2">
    <name type="scientific">Bondarzewia mesenterica</name>
    <dbReference type="NCBI Taxonomy" id="1095465"/>
    <lineage>
        <taxon>Eukaryota</taxon>
        <taxon>Fungi</taxon>
        <taxon>Dikarya</taxon>
        <taxon>Basidiomycota</taxon>
        <taxon>Agaricomycotina</taxon>
        <taxon>Agaricomycetes</taxon>
        <taxon>Russulales</taxon>
        <taxon>Bondarzewiaceae</taxon>
        <taxon>Bondarzewia</taxon>
    </lineage>
</organism>
<protein>
    <submittedName>
        <fullName evidence="1">Uncharacterized protein</fullName>
    </submittedName>
</protein>